<name>A0ABP8L9F7_9MICO</name>
<dbReference type="InterPro" id="IPR039422">
    <property type="entry name" value="MarR/SlyA-like"/>
</dbReference>
<dbReference type="Pfam" id="PF01047">
    <property type="entry name" value="MarR"/>
    <property type="match status" value="1"/>
</dbReference>
<dbReference type="PANTHER" id="PTHR33164:SF57">
    <property type="entry name" value="MARR-FAMILY TRANSCRIPTIONAL REGULATOR"/>
    <property type="match status" value="1"/>
</dbReference>
<reference evidence="3" key="1">
    <citation type="journal article" date="2019" name="Int. J. Syst. Evol. Microbiol.">
        <title>The Global Catalogue of Microorganisms (GCM) 10K type strain sequencing project: providing services to taxonomists for standard genome sequencing and annotation.</title>
        <authorList>
            <consortium name="The Broad Institute Genomics Platform"/>
            <consortium name="The Broad Institute Genome Sequencing Center for Infectious Disease"/>
            <person name="Wu L."/>
            <person name="Ma J."/>
        </authorList>
    </citation>
    <scope>NUCLEOTIDE SEQUENCE [LARGE SCALE GENOMIC DNA]</scope>
    <source>
        <strain evidence="3">JCM 17810</strain>
    </source>
</reference>
<evidence type="ECO:0000259" key="1">
    <source>
        <dbReference type="PROSITE" id="PS50995"/>
    </source>
</evidence>
<dbReference type="Proteomes" id="UP001500622">
    <property type="component" value="Unassembled WGS sequence"/>
</dbReference>
<keyword evidence="3" id="KW-1185">Reference proteome</keyword>
<dbReference type="PANTHER" id="PTHR33164">
    <property type="entry name" value="TRANSCRIPTIONAL REGULATOR, MARR FAMILY"/>
    <property type="match status" value="1"/>
</dbReference>
<dbReference type="PROSITE" id="PS50995">
    <property type="entry name" value="HTH_MARR_2"/>
    <property type="match status" value="1"/>
</dbReference>
<proteinExistence type="predicted"/>
<accession>A0ABP8L9F7</accession>
<evidence type="ECO:0000313" key="2">
    <source>
        <dbReference type="EMBL" id="GAA4425116.1"/>
    </source>
</evidence>
<dbReference type="EMBL" id="BAABGN010000009">
    <property type="protein sequence ID" value="GAA4425116.1"/>
    <property type="molecule type" value="Genomic_DNA"/>
</dbReference>
<dbReference type="InterPro" id="IPR036388">
    <property type="entry name" value="WH-like_DNA-bd_sf"/>
</dbReference>
<dbReference type="InterPro" id="IPR036390">
    <property type="entry name" value="WH_DNA-bd_sf"/>
</dbReference>
<gene>
    <name evidence="2" type="ORF">GCM10023169_22440</name>
</gene>
<dbReference type="PRINTS" id="PR00598">
    <property type="entry name" value="HTHMARR"/>
</dbReference>
<evidence type="ECO:0000313" key="3">
    <source>
        <dbReference type="Proteomes" id="UP001500622"/>
    </source>
</evidence>
<dbReference type="Gene3D" id="1.10.10.10">
    <property type="entry name" value="Winged helix-like DNA-binding domain superfamily/Winged helix DNA-binding domain"/>
    <property type="match status" value="1"/>
</dbReference>
<dbReference type="SMART" id="SM00347">
    <property type="entry name" value="HTH_MARR"/>
    <property type="match status" value="1"/>
</dbReference>
<dbReference type="SUPFAM" id="SSF46785">
    <property type="entry name" value="Winged helix' DNA-binding domain"/>
    <property type="match status" value="1"/>
</dbReference>
<feature type="domain" description="HTH marR-type" evidence="1">
    <location>
        <begin position="1"/>
        <end position="139"/>
    </location>
</feature>
<dbReference type="InterPro" id="IPR000835">
    <property type="entry name" value="HTH_MarR-typ"/>
</dbReference>
<comment type="caution">
    <text evidence="2">The sequence shown here is derived from an EMBL/GenBank/DDBJ whole genome shotgun (WGS) entry which is preliminary data.</text>
</comment>
<protein>
    <recommendedName>
        <fullName evidence="1">HTH marR-type domain-containing protein</fullName>
    </recommendedName>
</protein>
<sequence length="142" mass="16076">MHMVTSVHHSLDGLLSLSLAVAEHTERGLRERDLSRSEARLLWSLAEAAPARQQRLSELLGVTPRYVTRLVDDLSDRGLVERRPHPSDRRSMLVTPTREGERLLSRMRADHDRLADALFGDMSPDKRATFQEIASGVIERLS</sequence>
<organism evidence="2 3">
    <name type="scientific">Georgenia halophila</name>
    <dbReference type="NCBI Taxonomy" id="620889"/>
    <lineage>
        <taxon>Bacteria</taxon>
        <taxon>Bacillati</taxon>
        <taxon>Actinomycetota</taxon>
        <taxon>Actinomycetes</taxon>
        <taxon>Micrococcales</taxon>
        <taxon>Bogoriellaceae</taxon>
        <taxon>Georgenia</taxon>
    </lineage>
</organism>